<feature type="transmembrane region" description="Helical" evidence="6">
    <location>
        <begin position="42"/>
        <end position="63"/>
    </location>
</feature>
<dbReference type="SUPFAM" id="SSF103473">
    <property type="entry name" value="MFS general substrate transporter"/>
    <property type="match status" value="1"/>
</dbReference>
<keyword evidence="4 6" id="KW-1133">Transmembrane helix</keyword>
<feature type="transmembrane region" description="Helical" evidence="6">
    <location>
        <begin position="312"/>
        <end position="336"/>
    </location>
</feature>
<accession>A0A9D1CYY3</accession>
<proteinExistence type="predicted"/>
<evidence type="ECO:0000256" key="5">
    <source>
        <dbReference type="ARBA" id="ARBA00023136"/>
    </source>
</evidence>
<dbReference type="PANTHER" id="PTHR23513:SF11">
    <property type="entry name" value="STAPHYLOFERRIN A TRANSPORTER"/>
    <property type="match status" value="1"/>
</dbReference>
<dbReference type="AlphaFoldDB" id="A0A9D1CYY3"/>
<feature type="transmembrane region" description="Helical" evidence="6">
    <location>
        <begin position="162"/>
        <end position="186"/>
    </location>
</feature>
<feature type="transmembrane region" description="Helical" evidence="6">
    <location>
        <begin position="348"/>
        <end position="371"/>
    </location>
</feature>
<dbReference type="GO" id="GO:0022857">
    <property type="term" value="F:transmembrane transporter activity"/>
    <property type="evidence" value="ECO:0007669"/>
    <property type="project" value="InterPro"/>
</dbReference>
<sequence>MRNDERRNSKLIVGSNAVNRIGDLMFDFANITFLANLNHKSMYIVGIYQILDSLIGIIFNILGGVFADRYRRQKLIAFLDAVSGIVCILLSFLHSHKYLVFGIIIANVFLTLLNCFSGPAYKAFTKEIVEKKNINVVNSYLQIIGTVVKITVPVLSMRIYNYIGISGVLLLNGVSFLSSSLLIILVRPINVNEILKEESLTNGVWDEIVEGVKYLINRKKIFTLVLLTTFTNFLLAGYNLLIPYGNQMFPEVKDNIYGLFLVGEAIGGLLGATLSGIINKNLKVLKIIMCLGLSGLSLCSAPFIYLFTQNGIIIACSPTFFSMFLTIFNLQFLSVIQREVENQLIGRVFGIVFTLVVLFMPVGTMVFSILLKTNFAYNFDIIGLLIIFISFVFYSLFKKIN</sequence>
<keyword evidence="5 6" id="KW-0472">Membrane</keyword>
<evidence type="ECO:0000313" key="8">
    <source>
        <dbReference type="Proteomes" id="UP000886786"/>
    </source>
</evidence>
<evidence type="ECO:0000313" key="7">
    <source>
        <dbReference type="EMBL" id="HIQ91217.1"/>
    </source>
</evidence>
<reference evidence="7" key="2">
    <citation type="journal article" date="2021" name="PeerJ">
        <title>Extensive microbial diversity within the chicken gut microbiome revealed by metagenomics and culture.</title>
        <authorList>
            <person name="Gilroy R."/>
            <person name="Ravi A."/>
            <person name="Getino M."/>
            <person name="Pursley I."/>
            <person name="Horton D.L."/>
            <person name="Alikhan N.F."/>
            <person name="Baker D."/>
            <person name="Gharbi K."/>
            <person name="Hall N."/>
            <person name="Watson M."/>
            <person name="Adriaenssens E.M."/>
            <person name="Foster-Nyarko E."/>
            <person name="Jarju S."/>
            <person name="Secka A."/>
            <person name="Antonio M."/>
            <person name="Oren A."/>
            <person name="Chaudhuri R.R."/>
            <person name="La Ragione R."/>
            <person name="Hildebrand F."/>
            <person name="Pallen M.J."/>
        </authorList>
    </citation>
    <scope>NUCLEOTIDE SEQUENCE</scope>
    <source>
        <strain evidence="7">CHK147-3167</strain>
    </source>
</reference>
<gene>
    <name evidence="7" type="ORF">IAB27_06330</name>
</gene>
<reference evidence="7" key="1">
    <citation type="submission" date="2020-10" db="EMBL/GenBank/DDBJ databases">
        <authorList>
            <person name="Gilroy R."/>
        </authorList>
    </citation>
    <scope>NUCLEOTIDE SEQUENCE</scope>
    <source>
        <strain evidence="7">CHK147-3167</strain>
    </source>
</reference>
<organism evidence="7 8">
    <name type="scientific">Candidatus Coprosoma intestinipullorum</name>
    <dbReference type="NCBI Taxonomy" id="2840752"/>
    <lineage>
        <taxon>Bacteria</taxon>
        <taxon>Bacillati</taxon>
        <taxon>Bacillota</taxon>
        <taxon>Bacillota incertae sedis</taxon>
        <taxon>Candidatus Coprosoma</taxon>
    </lineage>
</organism>
<dbReference type="GO" id="GO:0005886">
    <property type="term" value="C:plasma membrane"/>
    <property type="evidence" value="ECO:0007669"/>
    <property type="project" value="UniProtKB-SubCell"/>
</dbReference>
<dbReference type="Proteomes" id="UP000886786">
    <property type="component" value="Unassembled WGS sequence"/>
</dbReference>
<evidence type="ECO:0000256" key="1">
    <source>
        <dbReference type="ARBA" id="ARBA00004651"/>
    </source>
</evidence>
<evidence type="ECO:0000256" key="6">
    <source>
        <dbReference type="SAM" id="Phobius"/>
    </source>
</evidence>
<dbReference type="InterPro" id="IPR011701">
    <property type="entry name" value="MFS"/>
</dbReference>
<dbReference type="PANTHER" id="PTHR23513">
    <property type="entry name" value="INTEGRAL MEMBRANE EFFLUX PROTEIN-RELATED"/>
    <property type="match status" value="1"/>
</dbReference>
<feature type="transmembrane region" description="Helical" evidence="6">
    <location>
        <begin position="256"/>
        <end position="277"/>
    </location>
</feature>
<feature type="transmembrane region" description="Helical" evidence="6">
    <location>
        <begin position="284"/>
        <end position="306"/>
    </location>
</feature>
<feature type="transmembrane region" description="Helical" evidence="6">
    <location>
        <begin position="377"/>
        <end position="397"/>
    </location>
</feature>
<dbReference type="Pfam" id="PF07690">
    <property type="entry name" value="MFS_1"/>
    <property type="match status" value="1"/>
</dbReference>
<name>A0A9D1CYY3_9FIRM</name>
<protein>
    <submittedName>
        <fullName evidence="7">MFS transporter</fullName>
    </submittedName>
</protein>
<feature type="transmembrane region" description="Helical" evidence="6">
    <location>
        <begin position="137"/>
        <end position="156"/>
    </location>
</feature>
<dbReference type="EMBL" id="DVFV01000107">
    <property type="protein sequence ID" value="HIQ91217.1"/>
    <property type="molecule type" value="Genomic_DNA"/>
</dbReference>
<evidence type="ECO:0000256" key="3">
    <source>
        <dbReference type="ARBA" id="ARBA00022692"/>
    </source>
</evidence>
<comment type="caution">
    <text evidence="7">The sequence shown here is derived from an EMBL/GenBank/DDBJ whole genome shotgun (WGS) entry which is preliminary data.</text>
</comment>
<dbReference type="CDD" id="cd06173">
    <property type="entry name" value="MFS_MefA_like"/>
    <property type="match status" value="1"/>
</dbReference>
<keyword evidence="2" id="KW-1003">Cell membrane</keyword>
<dbReference type="InterPro" id="IPR036259">
    <property type="entry name" value="MFS_trans_sf"/>
</dbReference>
<feature type="transmembrane region" description="Helical" evidence="6">
    <location>
        <begin position="75"/>
        <end position="92"/>
    </location>
</feature>
<keyword evidence="3 6" id="KW-0812">Transmembrane</keyword>
<dbReference type="Gene3D" id="1.20.1250.20">
    <property type="entry name" value="MFS general substrate transporter like domains"/>
    <property type="match status" value="1"/>
</dbReference>
<evidence type="ECO:0000256" key="4">
    <source>
        <dbReference type="ARBA" id="ARBA00022989"/>
    </source>
</evidence>
<evidence type="ECO:0000256" key="2">
    <source>
        <dbReference type="ARBA" id="ARBA00022475"/>
    </source>
</evidence>
<feature type="transmembrane region" description="Helical" evidence="6">
    <location>
        <begin position="98"/>
        <end position="116"/>
    </location>
</feature>
<comment type="subcellular location">
    <subcellularLocation>
        <location evidence="1">Cell membrane</location>
        <topology evidence="1">Multi-pass membrane protein</topology>
    </subcellularLocation>
</comment>
<feature type="transmembrane region" description="Helical" evidence="6">
    <location>
        <begin position="221"/>
        <end position="244"/>
    </location>
</feature>